<gene>
    <name evidence="2" type="ORF">BCT54_04905</name>
</gene>
<sequence>MIEDCSIDGSLIQARCFSKKDEIIRLIEHKCNLGLSEARNTGLKHAVGDYLYFLDSDDVINPKKFDLLVESMKGDEGIISMSNFRFVDGFMFEDCGLTSLREVNEILLLSIRYNGLR</sequence>
<dbReference type="CDD" id="cd00761">
    <property type="entry name" value="Glyco_tranf_GTA_type"/>
    <property type="match status" value="1"/>
</dbReference>
<accession>A0A2N7JP28</accession>
<dbReference type="InterPro" id="IPR001173">
    <property type="entry name" value="Glyco_trans_2-like"/>
</dbReference>
<protein>
    <recommendedName>
        <fullName evidence="1">Glycosyltransferase 2-like domain-containing protein</fullName>
    </recommendedName>
</protein>
<dbReference type="SUPFAM" id="SSF53448">
    <property type="entry name" value="Nucleotide-diphospho-sugar transferases"/>
    <property type="match status" value="1"/>
</dbReference>
<evidence type="ECO:0000313" key="3">
    <source>
        <dbReference type="Proteomes" id="UP000235533"/>
    </source>
</evidence>
<feature type="domain" description="Glycosyltransferase 2-like" evidence="1">
    <location>
        <begin position="2"/>
        <end position="85"/>
    </location>
</feature>
<comment type="caution">
    <text evidence="2">The sequence shown here is derived from an EMBL/GenBank/DDBJ whole genome shotgun (WGS) entry which is preliminary data.</text>
</comment>
<dbReference type="PANTHER" id="PTHR22916:SF3">
    <property type="entry name" value="UDP-GLCNAC:BETAGAL BETA-1,3-N-ACETYLGLUCOSAMINYLTRANSFERASE-LIKE PROTEIN 1"/>
    <property type="match status" value="1"/>
</dbReference>
<reference evidence="3" key="1">
    <citation type="submission" date="2016-07" db="EMBL/GenBank/DDBJ databases">
        <title>Nontailed viruses are major unrecognized killers of bacteria in the ocean.</title>
        <authorList>
            <person name="Kauffman K."/>
            <person name="Hussain F."/>
            <person name="Yang J."/>
            <person name="Arevalo P."/>
            <person name="Brown J."/>
            <person name="Cutler M."/>
            <person name="Kelly L."/>
            <person name="Polz M.F."/>
        </authorList>
    </citation>
    <scope>NUCLEOTIDE SEQUENCE [LARGE SCALE GENOMIC DNA]</scope>
    <source>
        <strain evidence="3">10N.261.48.B5</strain>
    </source>
</reference>
<dbReference type="Proteomes" id="UP000235533">
    <property type="component" value="Unassembled WGS sequence"/>
</dbReference>
<dbReference type="Pfam" id="PF00535">
    <property type="entry name" value="Glycos_transf_2"/>
    <property type="match status" value="1"/>
</dbReference>
<dbReference type="GO" id="GO:0016758">
    <property type="term" value="F:hexosyltransferase activity"/>
    <property type="evidence" value="ECO:0007669"/>
    <property type="project" value="UniProtKB-ARBA"/>
</dbReference>
<dbReference type="AlphaFoldDB" id="A0A2N7JP28"/>
<proteinExistence type="predicted"/>
<evidence type="ECO:0000313" key="2">
    <source>
        <dbReference type="EMBL" id="PMM44941.1"/>
    </source>
</evidence>
<dbReference type="PANTHER" id="PTHR22916">
    <property type="entry name" value="GLYCOSYLTRANSFERASE"/>
    <property type="match status" value="1"/>
</dbReference>
<dbReference type="EMBL" id="MCZF01000236">
    <property type="protein sequence ID" value="PMM44941.1"/>
    <property type="molecule type" value="Genomic_DNA"/>
</dbReference>
<name>A0A2N7JP28_VIBSP</name>
<organism evidence="2 3">
    <name type="scientific">Vibrio splendidus</name>
    <dbReference type="NCBI Taxonomy" id="29497"/>
    <lineage>
        <taxon>Bacteria</taxon>
        <taxon>Pseudomonadati</taxon>
        <taxon>Pseudomonadota</taxon>
        <taxon>Gammaproteobacteria</taxon>
        <taxon>Vibrionales</taxon>
        <taxon>Vibrionaceae</taxon>
        <taxon>Vibrio</taxon>
    </lineage>
</organism>
<dbReference type="Gene3D" id="3.90.550.10">
    <property type="entry name" value="Spore Coat Polysaccharide Biosynthesis Protein SpsA, Chain A"/>
    <property type="match status" value="1"/>
</dbReference>
<dbReference type="InterPro" id="IPR029044">
    <property type="entry name" value="Nucleotide-diphossugar_trans"/>
</dbReference>
<evidence type="ECO:0000259" key="1">
    <source>
        <dbReference type="Pfam" id="PF00535"/>
    </source>
</evidence>